<protein>
    <submittedName>
        <fullName evidence="2">Uncharacterized protein</fullName>
    </submittedName>
</protein>
<proteinExistence type="predicted"/>
<feature type="non-terminal residue" evidence="2">
    <location>
        <position position="1"/>
    </location>
</feature>
<reference evidence="2" key="1">
    <citation type="submission" date="2021-02" db="EMBL/GenBank/DDBJ databases">
        <authorList>
            <person name="Nowell W R."/>
        </authorList>
    </citation>
    <scope>NUCLEOTIDE SEQUENCE</scope>
    <source>
        <strain evidence="2">Ploen Becks lab</strain>
    </source>
</reference>
<sequence>KQLNQENEKLIQENSNLKSDLIQFNTDREIFEKQNQQLNEQNVCLKEQLKISQSYSIKILHELKESKQHLLKLSRKISRK</sequence>
<organism evidence="2 3">
    <name type="scientific">Brachionus calyciflorus</name>
    <dbReference type="NCBI Taxonomy" id="104777"/>
    <lineage>
        <taxon>Eukaryota</taxon>
        <taxon>Metazoa</taxon>
        <taxon>Spiralia</taxon>
        <taxon>Gnathifera</taxon>
        <taxon>Rotifera</taxon>
        <taxon>Eurotatoria</taxon>
        <taxon>Monogononta</taxon>
        <taxon>Pseudotrocha</taxon>
        <taxon>Ploima</taxon>
        <taxon>Brachionidae</taxon>
        <taxon>Brachionus</taxon>
    </lineage>
</organism>
<name>A0A814NBG5_9BILA</name>
<evidence type="ECO:0000313" key="2">
    <source>
        <dbReference type="EMBL" id="CAF1089705.1"/>
    </source>
</evidence>
<accession>A0A814NBG5</accession>
<evidence type="ECO:0000313" key="3">
    <source>
        <dbReference type="Proteomes" id="UP000663879"/>
    </source>
</evidence>
<dbReference type="EMBL" id="CAJNOC010006987">
    <property type="protein sequence ID" value="CAF1089705.1"/>
    <property type="molecule type" value="Genomic_DNA"/>
</dbReference>
<keyword evidence="3" id="KW-1185">Reference proteome</keyword>
<evidence type="ECO:0000256" key="1">
    <source>
        <dbReference type="SAM" id="Coils"/>
    </source>
</evidence>
<dbReference type="AlphaFoldDB" id="A0A814NBG5"/>
<feature type="coiled-coil region" evidence="1">
    <location>
        <begin position="7"/>
        <end position="48"/>
    </location>
</feature>
<dbReference type="Proteomes" id="UP000663879">
    <property type="component" value="Unassembled WGS sequence"/>
</dbReference>
<comment type="caution">
    <text evidence="2">The sequence shown here is derived from an EMBL/GenBank/DDBJ whole genome shotgun (WGS) entry which is preliminary data.</text>
</comment>
<keyword evidence="1" id="KW-0175">Coiled coil</keyword>
<gene>
    <name evidence="2" type="ORF">OXX778_LOCUS20607</name>
</gene>